<accession>F9XQP3</accession>
<proteinExistence type="predicted"/>
<dbReference type="AlphaFoldDB" id="F9XQP3"/>
<dbReference type="Proteomes" id="UP000008062">
    <property type="component" value="Chromosome 14"/>
</dbReference>
<protein>
    <submittedName>
        <fullName evidence="1">Uncharacterized protein</fullName>
    </submittedName>
</protein>
<gene>
    <name evidence="1" type="ORF">MYCGRDRAFT_97579</name>
</gene>
<sequence>MLSVMLHSTKSHNCLTPAAATMAGSELVLFEPSVYCLATTRKGAQCKNLVKEIDRISATRLIHNSYGGFENNALDDDVQPGIIFGDGSRNSWENAADFRVYVFDGSEAPFCRGIFEIRTQWLGK</sequence>
<name>F9XQP3_ZYMTI</name>
<evidence type="ECO:0000313" key="1">
    <source>
        <dbReference type="EMBL" id="EGP82451.1"/>
    </source>
</evidence>
<organism evidence="1 2">
    <name type="scientific">Zymoseptoria tritici (strain CBS 115943 / IPO323)</name>
    <name type="common">Speckled leaf blotch fungus</name>
    <name type="synonym">Septoria tritici</name>
    <dbReference type="NCBI Taxonomy" id="336722"/>
    <lineage>
        <taxon>Eukaryota</taxon>
        <taxon>Fungi</taxon>
        <taxon>Dikarya</taxon>
        <taxon>Ascomycota</taxon>
        <taxon>Pezizomycotina</taxon>
        <taxon>Dothideomycetes</taxon>
        <taxon>Dothideomycetidae</taxon>
        <taxon>Mycosphaerellales</taxon>
        <taxon>Mycosphaerellaceae</taxon>
        <taxon>Zymoseptoria</taxon>
    </lineage>
</organism>
<evidence type="ECO:0000313" key="2">
    <source>
        <dbReference type="Proteomes" id="UP000008062"/>
    </source>
</evidence>
<dbReference type="GeneID" id="13400586"/>
<reference evidence="1 2" key="1">
    <citation type="journal article" date="2011" name="PLoS Genet.">
        <title>Finished genome of the fungal wheat pathogen Mycosphaerella graminicola reveals dispensome structure, chromosome plasticity, and stealth pathogenesis.</title>
        <authorList>
            <person name="Goodwin S.B."/>
            <person name="Ben M'barek S."/>
            <person name="Dhillon B."/>
            <person name="Wittenberg A.H.J."/>
            <person name="Crane C.F."/>
            <person name="Hane J.K."/>
            <person name="Foster A.J."/>
            <person name="Van der Lee T.A.J."/>
            <person name="Grimwood J."/>
            <person name="Aerts A."/>
            <person name="Antoniw J."/>
            <person name="Bailey A."/>
            <person name="Bluhm B."/>
            <person name="Bowler J."/>
            <person name="Bristow J."/>
            <person name="van der Burgt A."/>
            <person name="Canto-Canche B."/>
            <person name="Churchill A.C.L."/>
            <person name="Conde-Ferraez L."/>
            <person name="Cools H.J."/>
            <person name="Coutinho P.M."/>
            <person name="Csukai M."/>
            <person name="Dehal P."/>
            <person name="De Wit P."/>
            <person name="Donzelli B."/>
            <person name="van de Geest H.C."/>
            <person name="van Ham R.C.H.J."/>
            <person name="Hammond-Kosack K.E."/>
            <person name="Henrissat B."/>
            <person name="Kilian A."/>
            <person name="Kobayashi A.K."/>
            <person name="Koopmann E."/>
            <person name="Kourmpetis Y."/>
            <person name="Kuzniar A."/>
            <person name="Lindquist E."/>
            <person name="Lombard V."/>
            <person name="Maliepaard C."/>
            <person name="Martins N."/>
            <person name="Mehrabi R."/>
            <person name="Nap J.P.H."/>
            <person name="Ponomarenko A."/>
            <person name="Rudd J.J."/>
            <person name="Salamov A."/>
            <person name="Schmutz J."/>
            <person name="Schouten H.J."/>
            <person name="Shapiro H."/>
            <person name="Stergiopoulos I."/>
            <person name="Torriani S.F.F."/>
            <person name="Tu H."/>
            <person name="de Vries R.P."/>
            <person name="Waalwijk C."/>
            <person name="Ware S.B."/>
            <person name="Wiebenga A."/>
            <person name="Zwiers L.-H."/>
            <person name="Oliver R.P."/>
            <person name="Grigoriev I.V."/>
            <person name="Kema G.H.J."/>
        </authorList>
    </citation>
    <scope>NUCLEOTIDE SEQUENCE [LARGE SCALE GENOMIC DNA]</scope>
    <source>
        <strain evidence="2">CBS 115943 / IPO323</strain>
    </source>
</reference>
<dbReference type="InParanoid" id="F9XQP3"/>
<dbReference type="EMBL" id="CM001209">
    <property type="protein sequence ID" value="EGP82451.1"/>
    <property type="molecule type" value="Genomic_DNA"/>
</dbReference>
<dbReference type="KEGG" id="ztr:MYCGRDRAFT_97579"/>
<keyword evidence="2" id="KW-1185">Reference proteome</keyword>
<dbReference type="HOGENOM" id="CLU_2005720_0_0_1"/>
<dbReference type="RefSeq" id="XP_003847475.1">
    <property type="nucleotide sequence ID" value="XM_003847427.1"/>
</dbReference>